<gene>
    <name evidence="1" type="ORF">QFC22_000220</name>
</gene>
<comment type="caution">
    <text evidence="1">The sequence shown here is derived from an EMBL/GenBank/DDBJ whole genome shotgun (WGS) entry which is preliminary data.</text>
</comment>
<proteinExistence type="predicted"/>
<sequence>MELSTVNYARRIVSECVSTHALETYTGSDPLTNVLPYRTPEERYSRLTSELRLTTSYLKIHPKVYWIWTHRKWCLEHIPDGPGTSSLLKAPLLANKAKHIDGMNSPVADQAENPVSQNGSVEESTSAEQVRTDDARKMEEEEEETDVEGWKKEAWGRELMLVEKMLEADSRNFHAWDYRRYVLSSLPRTFHPAKTPQTEVRYTTKKIESNFSNFSAWHQRTKELAKIWDSMRSQYEDGAGSAEREIQRMRQKEFELVAQALWTDPGDQSGWLYHRWLVGNGDDVETLRREIAQIQELLEAEPDSKWPLDSLVHYTQLSLRSSSLTESEKSTARQNMRQWLKDLERIDPFRKERYKELDRRLNHRAADIGVYFTGEQMERGAL</sequence>
<dbReference type="Proteomes" id="UP001243375">
    <property type="component" value="Unassembled WGS sequence"/>
</dbReference>
<reference evidence="1" key="1">
    <citation type="submission" date="2023-04" db="EMBL/GenBank/DDBJ databases">
        <title>Draft Genome sequencing of Naganishia species isolated from polar environments using Oxford Nanopore Technology.</title>
        <authorList>
            <person name="Leo P."/>
            <person name="Venkateswaran K."/>
        </authorList>
    </citation>
    <scope>NUCLEOTIDE SEQUENCE</scope>
    <source>
        <strain evidence="1">MNA-CCFEE 5425</strain>
    </source>
</reference>
<protein>
    <submittedName>
        <fullName evidence="1">Uncharacterized protein</fullName>
    </submittedName>
</protein>
<name>A0ACC2XPG4_9TREE</name>
<keyword evidence="2" id="KW-1185">Reference proteome</keyword>
<dbReference type="EMBL" id="JASBWU010000001">
    <property type="protein sequence ID" value="KAJ9125265.1"/>
    <property type="molecule type" value="Genomic_DNA"/>
</dbReference>
<accession>A0ACC2XPG4</accession>
<evidence type="ECO:0000313" key="1">
    <source>
        <dbReference type="EMBL" id="KAJ9125265.1"/>
    </source>
</evidence>
<evidence type="ECO:0000313" key="2">
    <source>
        <dbReference type="Proteomes" id="UP001243375"/>
    </source>
</evidence>
<organism evidence="1 2">
    <name type="scientific">Naganishia vaughanmartiniae</name>
    <dbReference type="NCBI Taxonomy" id="1424756"/>
    <lineage>
        <taxon>Eukaryota</taxon>
        <taxon>Fungi</taxon>
        <taxon>Dikarya</taxon>
        <taxon>Basidiomycota</taxon>
        <taxon>Agaricomycotina</taxon>
        <taxon>Tremellomycetes</taxon>
        <taxon>Filobasidiales</taxon>
        <taxon>Filobasidiaceae</taxon>
        <taxon>Naganishia</taxon>
    </lineage>
</organism>